<proteinExistence type="predicted"/>
<comment type="caution">
    <text evidence="1">The sequence shown here is derived from an EMBL/GenBank/DDBJ whole genome shotgun (WGS) entry which is preliminary data.</text>
</comment>
<dbReference type="EMBL" id="JACGCM010000669">
    <property type="protein sequence ID" value="KAF6169270.1"/>
    <property type="molecule type" value="Genomic_DNA"/>
</dbReference>
<protein>
    <submittedName>
        <fullName evidence="1">Uncharacterized protein</fullName>
    </submittedName>
</protein>
<organism evidence="1 2">
    <name type="scientific">Kingdonia uniflora</name>
    <dbReference type="NCBI Taxonomy" id="39325"/>
    <lineage>
        <taxon>Eukaryota</taxon>
        <taxon>Viridiplantae</taxon>
        <taxon>Streptophyta</taxon>
        <taxon>Embryophyta</taxon>
        <taxon>Tracheophyta</taxon>
        <taxon>Spermatophyta</taxon>
        <taxon>Magnoliopsida</taxon>
        <taxon>Ranunculales</taxon>
        <taxon>Circaeasteraceae</taxon>
        <taxon>Kingdonia</taxon>
    </lineage>
</organism>
<gene>
    <name evidence="1" type="ORF">GIB67_013700</name>
</gene>
<keyword evidence="2" id="KW-1185">Reference proteome</keyword>
<accession>A0A7J7NQE2</accession>
<evidence type="ECO:0000313" key="2">
    <source>
        <dbReference type="Proteomes" id="UP000541444"/>
    </source>
</evidence>
<dbReference type="AlphaFoldDB" id="A0A7J7NQE2"/>
<reference evidence="1 2" key="1">
    <citation type="journal article" date="2020" name="IScience">
        <title>Genome Sequencing of the Endangered Kingdonia uniflora (Circaeasteraceae, Ranunculales) Reveals Potential Mechanisms of Evolutionary Specialization.</title>
        <authorList>
            <person name="Sun Y."/>
            <person name="Deng T."/>
            <person name="Zhang A."/>
            <person name="Moore M.J."/>
            <person name="Landis J.B."/>
            <person name="Lin N."/>
            <person name="Zhang H."/>
            <person name="Zhang X."/>
            <person name="Huang J."/>
            <person name="Zhang X."/>
            <person name="Sun H."/>
            <person name="Wang H."/>
        </authorList>
    </citation>
    <scope>NUCLEOTIDE SEQUENCE [LARGE SCALE GENOMIC DNA]</scope>
    <source>
        <strain evidence="1">TB1705</strain>
        <tissue evidence="1">Leaf</tissue>
    </source>
</reference>
<evidence type="ECO:0000313" key="1">
    <source>
        <dbReference type="EMBL" id="KAF6169270.1"/>
    </source>
</evidence>
<sequence length="100" mass="11387">MAATFYNLNSEAGLKKLNEYLLTGTKPRMMISLSIWPFHPSHHQNTQMYLVAEESPETPATNDLKADAEVDDDDDVDFLDLKPWDDETADMAKLEEAVKR</sequence>
<dbReference type="Proteomes" id="UP000541444">
    <property type="component" value="Unassembled WGS sequence"/>
</dbReference>
<name>A0A7J7NQE2_9MAGN</name>